<keyword evidence="1" id="KW-1133">Transmembrane helix</keyword>
<sequence length="57" mass="6884">MRFCYFSVFFFLGQCTMILSCTLFLYACSKHASRVFKKWKLLVLKRLHVFYYLGNLT</sequence>
<name>A0A2P2QSZ1_RHIMU</name>
<dbReference type="EMBL" id="GGEC01089645">
    <property type="protein sequence ID" value="MBX70129.1"/>
    <property type="molecule type" value="Transcribed_RNA"/>
</dbReference>
<proteinExistence type="predicted"/>
<dbReference type="PROSITE" id="PS51257">
    <property type="entry name" value="PROKAR_LIPOPROTEIN"/>
    <property type="match status" value="1"/>
</dbReference>
<keyword evidence="1" id="KW-0812">Transmembrane</keyword>
<reference evidence="2" key="1">
    <citation type="submission" date="2018-02" db="EMBL/GenBank/DDBJ databases">
        <title>Rhizophora mucronata_Transcriptome.</title>
        <authorList>
            <person name="Meera S.P."/>
            <person name="Sreeshan A."/>
            <person name="Augustine A."/>
        </authorList>
    </citation>
    <scope>NUCLEOTIDE SEQUENCE</scope>
    <source>
        <tissue evidence="2">Leaf</tissue>
    </source>
</reference>
<evidence type="ECO:0000256" key="1">
    <source>
        <dbReference type="SAM" id="Phobius"/>
    </source>
</evidence>
<organism evidence="2">
    <name type="scientific">Rhizophora mucronata</name>
    <name type="common">Asiatic mangrove</name>
    <dbReference type="NCBI Taxonomy" id="61149"/>
    <lineage>
        <taxon>Eukaryota</taxon>
        <taxon>Viridiplantae</taxon>
        <taxon>Streptophyta</taxon>
        <taxon>Embryophyta</taxon>
        <taxon>Tracheophyta</taxon>
        <taxon>Spermatophyta</taxon>
        <taxon>Magnoliopsida</taxon>
        <taxon>eudicotyledons</taxon>
        <taxon>Gunneridae</taxon>
        <taxon>Pentapetalae</taxon>
        <taxon>rosids</taxon>
        <taxon>fabids</taxon>
        <taxon>Malpighiales</taxon>
        <taxon>Rhizophoraceae</taxon>
        <taxon>Rhizophora</taxon>
    </lineage>
</organism>
<accession>A0A2P2QSZ1</accession>
<evidence type="ECO:0000313" key="2">
    <source>
        <dbReference type="EMBL" id="MBX70129.1"/>
    </source>
</evidence>
<protein>
    <submittedName>
        <fullName evidence="2">Uncharacterized protein</fullName>
    </submittedName>
</protein>
<feature type="transmembrane region" description="Helical" evidence="1">
    <location>
        <begin position="6"/>
        <end position="28"/>
    </location>
</feature>
<dbReference type="AlphaFoldDB" id="A0A2P2QSZ1"/>
<keyword evidence="1" id="KW-0472">Membrane</keyword>